<dbReference type="EMBL" id="ABGD02000019">
    <property type="protein sequence ID" value="EDS10837.1"/>
    <property type="molecule type" value="Genomic_DNA"/>
</dbReference>
<reference evidence="1" key="1">
    <citation type="submission" date="2007-11" db="EMBL/GenBank/DDBJ databases">
        <authorList>
            <person name="Fulton L."/>
            <person name="Clifton S."/>
            <person name="Fulton B."/>
            <person name="Xu J."/>
            <person name="Minx P."/>
            <person name="Pepin K.H."/>
            <person name="Johnson M."/>
            <person name="Thiruvilangam P."/>
            <person name="Bhonagiri V."/>
            <person name="Nash W.E."/>
            <person name="Mardis E.R."/>
            <person name="Wilson R.K."/>
        </authorList>
    </citation>
    <scope>NUCLEOTIDE SEQUENCE [LARGE SCALE GENOMIC DNA]</scope>
    <source>
        <strain evidence="1">DSM 17241</strain>
    </source>
</reference>
<gene>
    <name evidence="1" type="ORF">ANACOL_02391</name>
</gene>
<name>B0PC81_9FIRM</name>
<accession>B0PC81</accession>
<evidence type="ECO:0000313" key="2">
    <source>
        <dbReference type="Proteomes" id="UP000003803"/>
    </source>
</evidence>
<dbReference type="Proteomes" id="UP000003803">
    <property type="component" value="Unassembled WGS sequence"/>
</dbReference>
<keyword evidence="2" id="KW-1185">Reference proteome</keyword>
<sequence>MSFSAIHPTPCPMILFILPVFNQTRNTKASKGFIRRARRPSPQI</sequence>
<proteinExistence type="predicted"/>
<organism evidence="1 2">
    <name type="scientific">Anaerotruncus colihominis DSM 17241</name>
    <dbReference type="NCBI Taxonomy" id="445972"/>
    <lineage>
        <taxon>Bacteria</taxon>
        <taxon>Bacillati</taxon>
        <taxon>Bacillota</taxon>
        <taxon>Clostridia</taxon>
        <taxon>Eubacteriales</taxon>
        <taxon>Oscillospiraceae</taxon>
        <taxon>Anaerotruncus</taxon>
    </lineage>
</organism>
<evidence type="ECO:0000313" key="1">
    <source>
        <dbReference type="EMBL" id="EDS10837.1"/>
    </source>
</evidence>
<reference evidence="1" key="2">
    <citation type="submission" date="2013-09" db="EMBL/GenBank/DDBJ databases">
        <title>Draft genome sequence of Anaerotruncus colihominis(DSM 17241).</title>
        <authorList>
            <person name="Sudarsanam P."/>
            <person name="Ley R."/>
            <person name="Guruge J."/>
            <person name="Turnbaugh P.J."/>
            <person name="Mahowald M."/>
            <person name="Liep D."/>
            <person name="Gordon J."/>
        </authorList>
    </citation>
    <scope>NUCLEOTIDE SEQUENCE</scope>
    <source>
        <strain evidence="1">DSM 17241</strain>
    </source>
</reference>
<protein>
    <submittedName>
        <fullName evidence="1">Uncharacterized protein</fullName>
    </submittedName>
</protein>
<dbReference type="AlphaFoldDB" id="B0PC81"/>
<dbReference type="HOGENOM" id="CLU_3211622_0_0_9"/>
<comment type="caution">
    <text evidence="1">The sequence shown here is derived from an EMBL/GenBank/DDBJ whole genome shotgun (WGS) entry which is preliminary data.</text>
</comment>